<protein>
    <recommendedName>
        <fullName evidence="6">DUF4190 domain-containing protein</fullName>
    </recommendedName>
</protein>
<evidence type="ECO:0000313" key="5">
    <source>
        <dbReference type="Proteomes" id="UP000076794"/>
    </source>
</evidence>
<dbReference type="InterPro" id="IPR029050">
    <property type="entry name" value="Immunoprotect_excell_Ig-like"/>
</dbReference>
<keyword evidence="3" id="KW-0472">Membrane</keyword>
<evidence type="ECO:0000256" key="1">
    <source>
        <dbReference type="ARBA" id="ARBA00022729"/>
    </source>
</evidence>
<dbReference type="KEGG" id="ido:I598_1410"/>
<accession>A0A168F704</accession>
<keyword evidence="3" id="KW-0812">Transmembrane</keyword>
<sequence length="289" mass="29641">MTAPFPQAPAPAAPPVPPAKGNALAVAGFVVALVSLVTCLVPIVNNLAFLGAVVGLALAVVGVVKARKGAPRGGLAVAGVVLAVLAGIGVLASQAFYGKVVDEVSAELSDLPTADDDGTAVEDAAADAPPAGTAQDDVQDTAQDAAPAAAADGTREHPYRFSQDVSTDDWTVDLGRPYEAWDEIRAENEFNDAPADGTEFWIVPVRATYTGTETGTPWVDLTVEFVGDDSVTYSDYCGVIPDDLMDTDELYEGGTAQGNVCVAVPAGAPGAWTLTAGWFSDPVFFATAR</sequence>
<dbReference type="Proteomes" id="UP000076794">
    <property type="component" value="Chromosome"/>
</dbReference>
<feature type="compositionally biased region" description="Low complexity" evidence="2">
    <location>
        <begin position="123"/>
        <end position="152"/>
    </location>
</feature>
<keyword evidence="1" id="KW-0732">Signal</keyword>
<dbReference type="Gene3D" id="2.60.40.1240">
    <property type="match status" value="1"/>
</dbReference>
<feature type="region of interest" description="Disordered" evidence="2">
    <location>
        <begin position="123"/>
        <end position="161"/>
    </location>
</feature>
<dbReference type="PATRIC" id="fig|1300344.3.peg.1415"/>
<dbReference type="RefSeq" id="WP_068202356.1">
    <property type="nucleotide sequence ID" value="NZ_CP014209.1"/>
</dbReference>
<proteinExistence type="predicted"/>
<evidence type="ECO:0008006" key="6">
    <source>
        <dbReference type="Google" id="ProtNLM"/>
    </source>
</evidence>
<dbReference type="EMBL" id="CP014209">
    <property type="protein sequence ID" value="ANC30968.1"/>
    <property type="molecule type" value="Genomic_DNA"/>
</dbReference>
<feature type="transmembrane region" description="Helical" evidence="3">
    <location>
        <begin position="73"/>
        <end position="97"/>
    </location>
</feature>
<evidence type="ECO:0000313" key="4">
    <source>
        <dbReference type="EMBL" id="ANC30968.1"/>
    </source>
</evidence>
<feature type="transmembrane region" description="Helical" evidence="3">
    <location>
        <begin position="23"/>
        <end position="43"/>
    </location>
</feature>
<dbReference type="STRING" id="1300344.I598_1410"/>
<feature type="transmembrane region" description="Helical" evidence="3">
    <location>
        <begin position="49"/>
        <end position="66"/>
    </location>
</feature>
<keyword evidence="5" id="KW-1185">Reference proteome</keyword>
<evidence type="ECO:0000256" key="3">
    <source>
        <dbReference type="SAM" id="Phobius"/>
    </source>
</evidence>
<name>A0A168F704_9MICO</name>
<dbReference type="AlphaFoldDB" id="A0A168F704"/>
<organism evidence="4 5">
    <name type="scientific">Isoptericola dokdonensis DS-3</name>
    <dbReference type="NCBI Taxonomy" id="1300344"/>
    <lineage>
        <taxon>Bacteria</taxon>
        <taxon>Bacillati</taxon>
        <taxon>Actinomycetota</taxon>
        <taxon>Actinomycetes</taxon>
        <taxon>Micrococcales</taxon>
        <taxon>Promicromonosporaceae</taxon>
        <taxon>Isoptericola</taxon>
    </lineage>
</organism>
<gene>
    <name evidence="4" type="ORF">I598_1410</name>
</gene>
<dbReference type="OrthoDB" id="4424518at2"/>
<keyword evidence="3" id="KW-1133">Transmembrane helix</keyword>
<reference evidence="4 5" key="1">
    <citation type="submission" date="2016-01" db="EMBL/GenBank/DDBJ databases">
        <title>Complete genome sequence of a soil Actinobacterium, Isoptericola dokdonensis DS-3.</title>
        <authorList>
            <person name="Kwon S.-K."/>
            <person name="Kim J.F."/>
        </authorList>
    </citation>
    <scope>NUCLEOTIDE SEQUENCE [LARGE SCALE GENOMIC DNA]</scope>
    <source>
        <strain evidence="4 5">DS-3</strain>
    </source>
</reference>
<evidence type="ECO:0000256" key="2">
    <source>
        <dbReference type="SAM" id="MobiDB-lite"/>
    </source>
</evidence>